<dbReference type="OrthoDB" id="645138at2"/>
<proteinExistence type="predicted"/>
<dbReference type="KEGG" id="fpal:HYN49_10420"/>
<name>A0A2S1SIW2_9FLAO</name>
<evidence type="ECO:0000313" key="2">
    <source>
        <dbReference type="Proteomes" id="UP000244937"/>
    </source>
</evidence>
<organism evidence="1 2">
    <name type="scientific">Flavobacterium pallidum</name>
    <dbReference type="NCBI Taxonomy" id="2172098"/>
    <lineage>
        <taxon>Bacteria</taxon>
        <taxon>Pseudomonadati</taxon>
        <taxon>Bacteroidota</taxon>
        <taxon>Flavobacteriia</taxon>
        <taxon>Flavobacteriales</taxon>
        <taxon>Flavobacteriaceae</taxon>
        <taxon>Flavobacterium</taxon>
    </lineage>
</organism>
<dbReference type="EMBL" id="CP029187">
    <property type="protein sequence ID" value="AWI26282.1"/>
    <property type="molecule type" value="Genomic_DNA"/>
</dbReference>
<evidence type="ECO:0000313" key="1">
    <source>
        <dbReference type="EMBL" id="AWI26282.1"/>
    </source>
</evidence>
<dbReference type="AlphaFoldDB" id="A0A2S1SIW2"/>
<sequence length="247" mass="26759">MAKQQGIIKLSGTLGGLNFYYRKGKPVVRVAGGGFDGKKIKNSPKMVRVRENATEFGNCSKAKKALRIALNPFLGVHKDPTLHGRMMKLLQEIKTHDGISVRGQRKVGIGMQTAAGKKLLRGFVFSPKYSLEQLLGAPGCFDADTFAYTVDDFSTNRVRFSVGTTHMEVLYGVLRFDFETLTHTIALCPPLLIAQDSVDMPLHFTVDALPGGEGMLIGVGCVRFLQEVNGKMVGIGDFGLGVLGIPA</sequence>
<dbReference type="RefSeq" id="WP_108904060.1">
    <property type="nucleotide sequence ID" value="NZ_CP029187.1"/>
</dbReference>
<protein>
    <submittedName>
        <fullName evidence="1">Uncharacterized protein</fullName>
    </submittedName>
</protein>
<keyword evidence="2" id="KW-1185">Reference proteome</keyword>
<accession>A0A2S1SIW2</accession>
<reference evidence="1 2" key="1">
    <citation type="submission" date="2018-05" db="EMBL/GenBank/DDBJ databases">
        <title>Genome sequencing of Flavobacterium sp. HYN0049.</title>
        <authorList>
            <person name="Yi H."/>
            <person name="Baek C."/>
        </authorList>
    </citation>
    <scope>NUCLEOTIDE SEQUENCE [LARGE SCALE GENOMIC DNA]</scope>
    <source>
        <strain evidence="1 2">HYN0049</strain>
    </source>
</reference>
<dbReference type="Proteomes" id="UP000244937">
    <property type="component" value="Chromosome"/>
</dbReference>
<gene>
    <name evidence="1" type="ORF">HYN49_10420</name>
</gene>